<feature type="region of interest" description="Disordered" evidence="8">
    <location>
        <begin position="166"/>
        <end position="212"/>
    </location>
</feature>
<keyword evidence="4" id="KW-0238">DNA-binding</keyword>
<evidence type="ECO:0000256" key="6">
    <source>
        <dbReference type="ARBA" id="ARBA00023242"/>
    </source>
</evidence>
<keyword evidence="11" id="KW-1185">Reference proteome</keyword>
<evidence type="ECO:0000313" key="11">
    <source>
        <dbReference type="Proteomes" id="UP000194236"/>
    </source>
</evidence>
<evidence type="ECO:0000256" key="3">
    <source>
        <dbReference type="ARBA" id="ARBA00023015"/>
    </source>
</evidence>
<comment type="caution">
    <text evidence="10">The sequence shown here is derived from an EMBL/GenBank/DDBJ whole genome shotgun (WGS) entry which is preliminary data.</text>
</comment>
<dbReference type="InterPro" id="IPR046347">
    <property type="entry name" value="bZIP_sf"/>
</dbReference>
<organism evidence="10 11">
    <name type="scientific">Euroglyphus maynei</name>
    <name type="common">Mayne's house dust mite</name>
    <dbReference type="NCBI Taxonomy" id="6958"/>
    <lineage>
        <taxon>Eukaryota</taxon>
        <taxon>Metazoa</taxon>
        <taxon>Ecdysozoa</taxon>
        <taxon>Arthropoda</taxon>
        <taxon>Chelicerata</taxon>
        <taxon>Arachnida</taxon>
        <taxon>Acari</taxon>
        <taxon>Acariformes</taxon>
        <taxon>Sarcoptiformes</taxon>
        <taxon>Astigmata</taxon>
        <taxon>Psoroptidia</taxon>
        <taxon>Analgoidea</taxon>
        <taxon>Pyroglyphidae</taxon>
        <taxon>Pyroglyphinae</taxon>
        <taxon>Euroglyphus</taxon>
    </lineage>
</organism>
<comment type="subcellular location">
    <subcellularLocation>
        <location evidence="1">Nucleus</location>
    </subcellularLocation>
</comment>
<dbReference type="PANTHER" id="PTHR13044:SF14">
    <property type="entry name" value="CRYPTOCEPHAL, ISOFORM A"/>
    <property type="match status" value="1"/>
</dbReference>
<evidence type="ECO:0000256" key="5">
    <source>
        <dbReference type="ARBA" id="ARBA00023163"/>
    </source>
</evidence>
<evidence type="ECO:0000256" key="2">
    <source>
        <dbReference type="ARBA" id="ARBA00007163"/>
    </source>
</evidence>
<dbReference type="GO" id="GO:0005634">
    <property type="term" value="C:nucleus"/>
    <property type="evidence" value="ECO:0007669"/>
    <property type="project" value="UniProtKB-SubCell"/>
</dbReference>
<dbReference type="Gene3D" id="1.20.5.170">
    <property type="match status" value="1"/>
</dbReference>
<keyword evidence="3" id="KW-0805">Transcription regulation</keyword>
<dbReference type="EMBL" id="MUJZ01069318">
    <property type="protein sequence ID" value="OTF69675.1"/>
    <property type="molecule type" value="Genomic_DNA"/>
</dbReference>
<feature type="domain" description="BZIP" evidence="9">
    <location>
        <begin position="198"/>
        <end position="252"/>
    </location>
</feature>
<feature type="compositionally biased region" description="Low complexity" evidence="8">
    <location>
        <begin position="167"/>
        <end position="182"/>
    </location>
</feature>
<comment type="similarity">
    <text evidence="2">Belongs to the bZIP family.</text>
</comment>
<dbReference type="GO" id="GO:0001228">
    <property type="term" value="F:DNA-binding transcription activator activity, RNA polymerase II-specific"/>
    <property type="evidence" value="ECO:0007669"/>
    <property type="project" value="TreeGrafter"/>
</dbReference>
<dbReference type="Proteomes" id="UP000194236">
    <property type="component" value="Unassembled WGS sequence"/>
</dbReference>
<dbReference type="PROSITE" id="PS50217">
    <property type="entry name" value="BZIP"/>
    <property type="match status" value="1"/>
</dbReference>
<dbReference type="PANTHER" id="PTHR13044">
    <property type="entry name" value="ACTIVATING TRANSCRIPTION FACTOR ATF 4/5"/>
    <property type="match status" value="1"/>
</dbReference>
<evidence type="ECO:0000259" key="9">
    <source>
        <dbReference type="PROSITE" id="PS50217"/>
    </source>
</evidence>
<dbReference type="SUPFAM" id="SSF57959">
    <property type="entry name" value="Leucine zipper domain"/>
    <property type="match status" value="1"/>
</dbReference>
<feature type="compositionally biased region" description="Basic residues" evidence="8">
    <location>
        <begin position="185"/>
        <end position="195"/>
    </location>
</feature>
<dbReference type="GO" id="GO:0000977">
    <property type="term" value="F:RNA polymerase II transcription regulatory region sequence-specific DNA binding"/>
    <property type="evidence" value="ECO:0007669"/>
    <property type="project" value="TreeGrafter"/>
</dbReference>
<proteinExistence type="inferred from homology"/>
<dbReference type="AlphaFoldDB" id="A0A1Y3AR69"/>
<keyword evidence="7" id="KW-0175">Coiled coil</keyword>
<feature type="compositionally biased region" description="Polar residues" evidence="8">
    <location>
        <begin position="70"/>
        <end position="86"/>
    </location>
</feature>
<feature type="region of interest" description="Disordered" evidence="8">
    <location>
        <begin position="70"/>
        <end position="92"/>
    </location>
</feature>
<gene>
    <name evidence="10" type="ORF">BLA29_002442</name>
</gene>
<dbReference type="OrthoDB" id="5847285at2759"/>
<name>A0A1Y3AR69_EURMA</name>
<evidence type="ECO:0000256" key="4">
    <source>
        <dbReference type="ARBA" id="ARBA00023125"/>
    </source>
</evidence>
<sequence>MEFSYQHYAASYGCFEIEAGHNHHHQVTTKQPNQFVCYESQFNQKSLQSDYESYQHIPIASLSPVNSYYYPSSAEQSPNESESSGDSPFGQIDNLDSILDEIANAENIDDILLANNEDDLYKLLETSELSDCSSSFTDFDDNQSVITLNSPKRKLSIDSCSLDYDSQETSSSSSITNNQSSTGQVKKRRNRRCKHTKEERALRKKDQNKRAATKYREKKKVQTETIEQIIEQLELRRDELSTQFSKIETEFNVILPLARAAFQLDPTRGPQLQQLLARLQQSGFINN</sequence>
<feature type="coiled-coil region" evidence="7">
    <location>
        <begin position="216"/>
        <end position="250"/>
    </location>
</feature>
<dbReference type="CDD" id="cd14692">
    <property type="entry name" value="bZIP_ATF4"/>
    <property type="match status" value="1"/>
</dbReference>
<accession>A0A1Y3AR69</accession>
<reference evidence="10 11" key="1">
    <citation type="submission" date="2017-03" db="EMBL/GenBank/DDBJ databases">
        <title>Genome Survey of Euroglyphus maynei.</title>
        <authorList>
            <person name="Arlian L.G."/>
            <person name="Morgan M.S."/>
            <person name="Rider S.D."/>
        </authorList>
    </citation>
    <scope>NUCLEOTIDE SEQUENCE [LARGE SCALE GENOMIC DNA]</scope>
    <source>
        <strain evidence="10">Arlian Lab</strain>
        <tissue evidence="10">Whole body</tissue>
    </source>
</reference>
<keyword evidence="6" id="KW-0539">Nucleus</keyword>
<keyword evidence="5" id="KW-0804">Transcription</keyword>
<evidence type="ECO:0000256" key="8">
    <source>
        <dbReference type="SAM" id="MobiDB-lite"/>
    </source>
</evidence>
<protein>
    <recommendedName>
        <fullName evidence="9">BZIP domain-containing protein</fullName>
    </recommendedName>
</protein>
<dbReference type="InterPro" id="IPR004827">
    <property type="entry name" value="bZIP"/>
</dbReference>
<evidence type="ECO:0000313" key="10">
    <source>
        <dbReference type="EMBL" id="OTF69675.1"/>
    </source>
</evidence>
<dbReference type="SMART" id="SM00338">
    <property type="entry name" value="BRLZ"/>
    <property type="match status" value="1"/>
</dbReference>
<evidence type="ECO:0000256" key="1">
    <source>
        <dbReference type="ARBA" id="ARBA00004123"/>
    </source>
</evidence>
<evidence type="ECO:0000256" key="7">
    <source>
        <dbReference type="SAM" id="Coils"/>
    </source>
</evidence>
<dbReference type="PROSITE" id="PS00036">
    <property type="entry name" value="BZIP_BASIC"/>
    <property type="match status" value="1"/>
</dbReference>
<feature type="compositionally biased region" description="Basic and acidic residues" evidence="8">
    <location>
        <begin position="196"/>
        <end position="209"/>
    </location>
</feature>